<dbReference type="AlphaFoldDB" id="A0A2Z7BA59"/>
<dbReference type="EMBL" id="KV007765">
    <property type="protein sequence ID" value="KZV30985.1"/>
    <property type="molecule type" value="Genomic_DNA"/>
</dbReference>
<protein>
    <submittedName>
        <fullName evidence="1">Uncharacterized protein</fullName>
    </submittedName>
</protein>
<sequence length="391" mass="43675">MNDVPKDFVFDARIAFSMGGEQLKTSCKKMEMKFEFRLFNEIFAKTVTVKAGSFDAVTHERFLMMSAIHGGVKGAPDLDLGESKEFPPLKIITSKNVGTYVAKNKNITVEEVVDEPVVKKAAPKRRPAPAVGELVAKNKRTTLGRVTPAEKDLAMTTETAAVETESRIDVSTISNYDEEEPLVETEKEAEKEKDIEPVAAEGMSLEKITDSEYTEPLSKVLAHTEKYMPDEESMSIDVAICDCCRANKNQIRNCLRRLAVLGSVSDIVAKEELILVWAETDSLHTAVQRRFYITSMPTAIFSSNDYAGAFAQLKASVDQISLEQVQTRFHMENIKAALFTKISSLETAFLTRYDNQEMAVFVQTDVLRKEMQAQKAAMSQGLDVIRREVQD</sequence>
<evidence type="ECO:0000313" key="2">
    <source>
        <dbReference type="Proteomes" id="UP000250235"/>
    </source>
</evidence>
<evidence type="ECO:0000313" key="1">
    <source>
        <dbReference type="EMBL" id="KZV30985.1"/>
    </source>
</evidence>
<gene>
    <name evidence="1" type="ORF">F511_15875</name>
</gene>
<reference evidence="1 2" key="1">
    <citation type="journal article" date="2015" name="Proc. Natl. Acad. Sci. U.S.A.">
        <title>The resurrection genome of Boea hygrometrica: A blueprint for survival of dehydration.</title>
        <authorList>
            <person name="Xiao L."/>
            <person name="Yang G."/>
            <person name="Zhang L."/>
            <person name="Yang X."/>
            <person name="Zhao S."/>
            <person name="Ji Z."/>
            <person name="Zhou Q."/>
            <person name="Hu M."/>
            <person name="Wang Y."/>
            <person name="Chen M."/>
            <person name="Xu Y."/>
            <person name="Jin H."/>
            <person name="Xiao X."/>
            <person name="Hu G."/>
            <person name="Bao F."/>
            <person name="Hu Y."/>
            <person name="Wan P."/>
            <person name="Li L."/>
            <person name="Deng X."/>
            <person name="Kuang T."/>
            <person name="Xiang C."/>
            <person name="Zhu J.K."/>
            <person name="Oliver M.J."/>
            <person name="He Y."/>
        </authorList>
    </citation>
    <scope>NUCLEOTIDE SEQUENCE [LARGE SCALE GENOMIC DNA]</scope>
    <source>
        <strain evidence="2">cv. XS01</strain>
    </source>
</reference>
<keyword evidence="2" id="KW-1185">Reference proteome</keyword>
<dbReference type="OrthoDB" id="660555at2759"/>
<name>A0A2Z7BA59_9LAMI</name>
<organism evidence="1 2">
    <name type="scientific">Dorcoceras hygrometricum</name>
    <dbReference type="NCBI Taxonomy" id="472368"/>
    <lineage>
        <taxon>Eukaryota</taxon>
        <taxon>Viridiplantae</taxon>
        <taxon>Streptophyta</taxon>
        <taxon>Embryophyta</taxon>
        <taxon>Tracheophyta</taxon>
        <taxon>Spermatophyta</taxon>
        <taxon>Magnoliopsida</taxon>
        <taxon>eudicotyledons</taxon>
        <taxon>Gunneridae</taxon>
        <taxon>Pentapetalae</taxon>
        <taxon>asterids</taxon>
        <taxon>lamiids</taxon>
        <taxon>Lamiales</taxon>
        <taxon>Gesneriaceae</taxon>
        <taxon>Didymocarpoideae</taxon>
        <taxon>Trichosporeae</taxon>
        <taxon>Loxocarpinae</taxon>
        <taxon>Dorcoceras</taxon>
    </lineage>
</organism>
<accession>A0A2Z7BA59</accession>
<proteinExistence type="predicted"/>
<dbReference type="Proteomes" id="UP000250235">
    <property type="component" value="Unassembled WGS sequence"/>
</dbReference>